<dbReference type="STRING" id="584787.GCA_001247655_02073"/>
<evidence type="ECO:0000256" key="2">
    <source>
        <dbReference type="ARBA" id="ARBA00007734"/>
    </source>
</evidence>
<feature type="chain" id="PRO_5018180152" description="peptidoglycan lytic exotransglycosylase" evidence="7">
    <location>
        <begin position="21"/>
        <end position="622"/>
    </location>
</feature>
<dbReference type="Pfam" id="PF14718">
    <property type="entry name" value="SLT_L"/>
    <property type="match status" value="1"/>
</dbReference>
<name>A0A3N1P7B3_9GAMM</name>
<dbReference type="RefSeq" id="WP_123422304.1">
    <property type="nucleotide sequence ID" value="NZ_RJUL01000009.1"/>
</dbReference>
<dbReference type="Gene3D" id="1.10.1240.20">
    <property type="entry name" value="Lytic transglycosylase, superhelical linker domain"/>
    <property type="match status" value="1"/>
</dbReference>
<feature type="domain" description="Transglycosylase SLT" evidence="8">
    <location>
        <begin position="466"/>
        <end position="572"/>
    </location>
</feature>
<dbReference type="EMBL" id="RJUL01000009">
    <property type="protein sequence ID" value="ROQ22650.1"/>
    <property type="molecule type" value="Genomic_DNA"/>
</dbReference>
<feature type="domain" description="Lytic transglycosylase superhelical linker" evidence="9">
    <location>
        <begin position="388"/>
        <end position="452"/>
    </location>
</feature>
<accession>A0A3N1P7B3</accession>
<comment type="caution">
    <text evidence="10">The sequence shown here is derived from an EMBL/GenBank/DDBJ whole genome shotgun (WGS) entry which is preliminary data.</text>
</comment>
<dbReference type="CDD" id="cd13401">
    <property type="entry name" value="Slt70-like"/>
    <property type="match status" value="1"/>
</dbReference>
<protein>
    <recommendedName>
        <fullName evidence="3">peptidoglycan lytic exotransglycosylase</fullName>
        <ecNumber evidence="3">4.2.2.n1</ecNumber>
    </recommendedName>
</protein>
<keyword evidence="4 7" id="KW-0732">Signal</keyword>
<sequence>MRLGIVALLCLVASSSLSWADDNYLEARKAQQRSDDKAYLKLRQGLDEHPLAGYLDYYYLKDHIRTLKAKEVRDYLDRYPDLPLGRFLVMRYIDQAAADKNWQGLLAVSSQVPSDTERQCNYYRAKLETGDKAEAWKGAEALYLTGKSQPKDCDALFDAWRKAGHLSQELILSRMELAFASGQGSLLGYLSRQLHGRYQDYGKTIVSLFGDPQQVASSNPQLGAQERSRRLVVLAVERLARRDPVRGWRTWMMAREHMEFTAPQRHELARFLTYRLYDTDDAKAIAWRDEAVRYYRDDEMTERRIRYALSQGDINGIRDWIALLSESEVANDRWQYWLARTESDDAKKKALLEEAAKSRSYYGFLAAEQLGKPFDLNEAPVPPMTDSLEQKGALKRIPLLMAMDERVLARIEWYHLMTPLTNGQRQALAGWAHRQGYENLAILAAIRGDGWDLVSLRFPLAFEESFRHYGKLRKLPESLVMALSRQESALDPKAQSPVGARGLMQLMPATARHTARNLGDKSHGDLYDPKVNIRLGTQYLREMLDRFDDNRILAAAAYNAGPHRVERWVGNKLPFDAFVEAIPFKETRNYVQNVLAFNVIYQHQLGQDSPSMLTDKERQSDY</sequence>
<dbReference type="PROSITE" id="PS00922">
    <property type="entry name" value="TRANSGLYCOSYLASE"/>
    <property type="match status" value="1"/>
</dbReference>
<gene>
    <name evidence="10" type="ORF">EDC28_109139</name>
</gene>
<dbReference type="GO" id="GO:0016020">
    <property type="term" value="C:membrane"/>
    <property type="evidence" value="ECO:0007669"/>
    <property type="project" value="InterPro"/>
</dbReference>
<dbReference type="SUPFAM" id="SSF48435">
    <property type="entry name" value="Bacterial muramidases"/>
    <property type="match status" value="1"/>
</dbReference>
<organism evidence="10 11">
    <name type="scientific">Gallaecimonas pentaromativorans</name>
    <dbReference type="NCBI Taxonomy" id="584787"/>
    <lineage>
        <taxon>Bacteria</taxon>
        <taxon>Pseudomonadati</taxon>
        <taxon>Pseudomonadota</taxon>
        <taxon>Gammaproteobacteria</taxon>
        <taxon>Enterobacterales</taxon>
        <taxon>Gallaecimonadaceae</taxon>
        <taxon>Gallaecimonas</taxon>
    </lineage>
</organism>
<proteinExistence type="inferred from homology"/>
<dbReference type="InterPro" id="IPR000189">
    <property type="entry name" value="Transglyc_AS"/>
</dbReference>
<dbReference type="Pfam" id="PF01464">
    <property type="entry name" value="SLT"/>
    <property type="match status" value="1"/>
</dbReference>
<feature type="signal peptide" evidence="7">
    <location>
        <begin position="1"/>
        <end position="20"/>
    </location>
</feature>
<dbReference type="GO" id="GO:0042597">
    <property type="term" value="C:periplasmic space"/>
    <property type="evidence" value="ECO:0007669"/>
    <property type="project" value="InterPro"/>
</dbReference>
<keyword evidence="11" id="KW-1185">Reference proteome</keyword>
<dbReference type="InterPro" id="IPR023346">
    <property type="entry name" value="Lysozyme-like_dom_sf"/>
</dbReference>
<dbReference type="InterPro" id="IPR037061">
    <property type="entry name" value="Lytic_TGlycoase_superhlx_L_sf"/>
</dbReference>
<dbReference type="PANTHER" id="PTHR37423:SF5">
    <property type="entry name" value="SOLUBLE LYTIC MUREIN TRANSGLYCOSYLASE"/>
    <property type="match status" value="1"/>
</dbReference>
<evidence type="ECO:0000313" key="10">
    <source>
        <dbReference type="EMBL" id="ROQ22650.1"/>
    </source>
</evidence>
<dbReference type="InterPro" id="IPR012289">
    <property type="entry name" value="Lytic_TGlycosylase_superhlx_L"/>
</dbReference>
<reference evidence="10 11" key="1">
    <citation type="submission" date="2018-11" db="EMBL/GenBank/DDBJ databases">
        <title>Genomic Encyclopedia of Type Strains, Phase IV (KMG-IV): sequencing the most valuable type-strain genomes for metagenomic binning, comparative biology and taxonomic classification.</title>
        <authorList>
            <person name="Goeker M."/>
        </authorList>
    </citation>
    <scope>NUCLEOTIDE SEQUENCE [LARGE SCALE GENOMIC DNA]</scope>
    <source>
        <strain evidence="10 11">DSM 21945</strain>
    </source>
</reference>
<dbReference type="Proteomes" id="UP000268033">
    <property type="component" value="Unassembled WGS sequence"/>
</dbReference>
<evidence type="ECO:0000256" key="1">
    <source>
        <dbReference type="ARBA" id="ARBA00001420"/>
    </source>
</evidence>
<evidence type="ECO:0000259" key="8">
    <source>
        <dbReference type="Pfam" id="PF01464"/>
    </source>
</evidence>
<evidence type="ECO:0000256" key="5">
    <source>
        <dbReference type="ARBA" id="ARBA00023239"/>
    </source>
</evidence>
<dbReference type="Gene3D" id="1.25.20.10">
    <property type="entry name" value="Bacterial muramidases"/>
    <property type="match status" value="1"/>
</dbReference>
<dbReference type="EC" id="4.2.2.n1" evidence="3"/>
<dbReference type="GO" id="GO:0008933">
    <property type="term" value="F:peptidoglycan lytic transglycosylase activity"/>
    <property type="evidence" value="ECO:0007669"/>
    <property type="project" value="InterPro"/>
</dbReference>
<dbReference type="GO" id="GO:0000270">
    <property type="term" value="P:peptidoglycan metabolic process"/>
    <property type="evidence" value="ECO:0007669"/>
    <property type="project" value="InterPro"/>
</dbReference>
<evidence type="ECO:0000256" key="4">
    <source>
        <dbReference type="ARBA" id="ARBA00022729"/>
    </source>
</evidence>
<evidence type="ECO:0000256" key="6">
    <source>
        <dbReference type="ARBA" id="ARBA00023316"/>
    </source>
</evidence>
<dbReference type="InterPro" id="IPR008939">
    <property type="entry name" value="Lytic_TGlycosylase_superhlx_U"/>
</dbReference>
<evidence type="ECO:0000259" key="9">
    <source>
        <dbReference type="Pfam" id="PF14718"/>
    </source>
</evidence>
<dbReference type="GO" id="GO:0071555">
    <property type="term" value="P:cell wall organization"/>
    <property type="evidence" value="ECO:0007669"/>
    <property type="project" value="UniProtKB-KW"/>
</dbReference>
<dbReference type="PANTHER" id="PTHR37423">
    <property type="entry name" value="SOLUBLE LYTIC MUREIN TRANSGLYCOSYLASE-RELATED"/>
    <property type="match status" value="1"/>
</dbReference>
<dbReference type="AlphaFoldDB" id="A0A3N1P7B3"/>
<evidence type="ECO:0000256" key="7">
    <source>
        <dbReference type="SAM" id="SignalP"/>
    </source>
</evidence>
<keyword evidence="5" id="KW-0456">Lyase</keyword>
<keyword evidence="6" id="KW-0961">Cell wall biogenesis/degradation</keyword>
<dbReference type="Gene3D" id="1.10.530.10">
    <property type="match status" value="1"/>
</dbReference>
<dbReference type="SUPFAM" id="SSF53955">
    <property type="entry name" value="Lysozyme-like"/>
    <property type="match status" value="1"/>
</dbReference>
<comment type="catalytic activity">
    <reaction evidence="1">
        <text>Exolytic cleavage of the (1-&gt;4)-beta-glycosidic linkage between N-acetylmuramic acid (MurNAc) and N-acetylglucosamine (GlcNAc) residues in peptidoglycan, from either the reducing or the non-reducing ends of the peptidoglycan chains, with concomitant formation of a 1,6-anhydrobond in the MurNAc residue.</text>
        <dbReference type="EC" id="4.2.2.n1"/>
    </reaction>
</comment>
<dbReference type="GO" id="GO:0004553">
    <property type="term" value="F:hydrolase activity, hydrolyzing O-glycosyl compounds"/>
    <property type="evidence" value="ECO:0007669"/>
    <property type="project" value="InterPro"/>
</dbReference>
<evidence type="ECO:0000313" key="11">
    <source>
        <dbReference type="Proteomes" id="UP000268033"/>
    </source>
</evidence>
<evidence type="ECO:0000256" key="3">
    <source>
        <dbReference type="ARBA" id="ARBA00012587"/>
    </source>
</evidence>
<dbReference type="InterPro" id="IPR008258">
    <property type="entry name" value="Transglycosylase_SLT_dom_1"/>
</dbReference>
<comment type="similarity">
    <text evidence="2">Belongs to the transglycosylase Slt family.</text>
</comment>